<dbReference type="InterPro" id="IPR012454">
    <property type="entry name" value="DUF1659"/>
</dbReference>
<dbReference type="Pfam" id="PF07872">
    <property type="entry name" value="DUF1659"/>
    <property type="match status" value="1"/>
</dbReference>
<organism evidence="2 3">
    <name type="scientific">Peribacillus simplex</name>
    <dbReference type="NCBI Taxonomy" id="1478"/>
    <lineage>
        <taxon>Bacteria</taxon>
        <taxon>Bacillati</taxon>
        <taxon>Bacillota</taxon>
        <taxon>Bacilli</taxon>
        <taxon>Bacillales</taxon>
        <taxon>Bacillaceae</taxon>
        <taxon>Peribacillus</taxon>
    </lineage>
</organism>
<reference evidence="2 3" key="1">
    <citation type="submission" date="2015-11" db="EMBL/GenBank/DDBJ databases">
        <title>Genome Sequence of Bacillus simplex strain VanAntwerpen2.</title>
        <authorList>
            <person name="Couger M.B."/>
        </authorList>
    </citation>
    <scope>NUCLEOTIDE SEQUENCE [LARGE SCALE GENOMIC DNA]</scope>
    <source>
        <strain evidence="2 3">VanAntwerpen02</strain>
    </source>
</reference>
<dbReference type="AlphaFoldDB" id="A0A109N1E0"/>
<keyword evidence="3" id="KW-1185">Reference proteome</keyword>
<sequence length="72" mass="7847">MANQIPVSSTLRVDFETGLNEKGNITFKRKSFTNIKTEATADQLFSTAAAIASVQTYPLGEVTRVDTYSLMG</sequence>
<feature type="domain" description="DUF1659" evidence="1">
    <location>
        <begin position="3"/>
        <end position="70"/>
    </location>
</feature>
<dbReference type="EMBL" id="LNNH01000010">
    <property type="protein sequence ID" value="KWW21709.1"/>
    <property type="molecule type" value="Genomic_DNA"/>
</dbReference>
<proteinExistence type="predicted"/>
<evidence type="ECO:0000313" key="3">
    <source>
        <dbReference type="Proteomes" id="UP000064189"/>
    </source>
</evidence>
<dbReference type="Proteomes" id="UP000064189">
    <property type="component" value="Unassembled WGS sequence"/>
</dbReference>
<evidence type="ECO:0000259" key="1">
    <source>
        <dbReference type="Pfam" id="PF07872"/>
    </source>
</evidence>
<gene>
    <name evidence="2" type="ORF">AS888_04150</name>
</gene>
<comment type="caution">
    <text evidence="2">The sequence shown here is derived from an EMBL/GenBank/DDBJ whole genome shotgun (WGS) entry which is preliminary data.</text>
</comment>
<name>A0A109N1E0_9BACI</name>
<dbReference type="RefSeq" id="WP_061140709.1">
    <property type="nucleotide sequence ID" value="NZ_LNNH01000010.1"/>
</dbReference>
<accession>A0A109N1E0</accession>
<protein>
    <recommendedName>
        <fullName evidence="1">DUF1659 domain-containing protein</fullName>
    </recommendedName>
</protein>
<evidence type="ECO:0000313" key="2">
    <source>
        <dbReference type="EMBL" id="KWW21709.1"/>
    </source>
</evidence>